<protein>
    <submittedName>
        <fullName evidence="2">Uncharacterized protein</fullName>
    </submittedName>
</protein>
<gene>
    <name evidence="2" type="ORF">H9846_01865</name>
</gene>
<keyword evidence="1" id="KW-0812">Transmembrane</keyword>
<reference evidence="2" key="1">
    <citation type="journal article" date="2021" name="PeerJ">
        <title>Extensive microbial diversity within the chicken gut microbiome revealed by metagenomics and culture.</title>
        <authorList>
            <person name="Gilroy R."/>
            <person name="Ravi A."/>
            <person name="Getino M."/>
            <person name="Pursley I."/>
            <person name="Horton D.L."/>
            <person name="Alikhan N.F."/>
            <person name="Baker D."/>
            <person name="Gharbi K."/>
            <person name="Hall N."/>
            <person name="Watson M."/>
            <person name="Adriaenssens E.M."/>
            <person name="Foster-Nyarko E."/>
            <person name="Jarju S."/>
            <person name="Secka A."/>
            <person name="Antonio M."/>
            <person name="Oren A."/>
            <person name="Chaudhuri R.R."/>
            <person name="La Ragione R."/>
            <person name="Hildebrand F."/>
            <person name="Pallen M.J."/>
        </authorList>
    </citation>
    <scope>NUCLEOTIDE SEQUENCE</scope>
    <source>
        <strain evidence="2">ChiHecec2B26-7398</strain>
    </source>
</reference>
<comment type="caution">
    <text evidence="2">The sequence shown here is derived from an EMBL/GenBank/DDBJ whole genome shotgun (WGS) entry which is preliminary data.</text>
</comment>
<feature type="transmembrane region" description="Helical" evidence="1">
    <location>
        <begin position="204"/>
        <end position="226"/>
    </location>
</feature>
<dbReference type="Proteomes" id="UP000886751">
    <property type="component" value="Unassembled WGS sequence"/>
</dbReference>
<evidence type="ECO:0000256" key="1">
    <source>
        <dbReference type="SAM" id="Phobius"/>
    </source>
</evidence>
<sequence length="241" mass="25786">MTRAAEALPASFEALASDPAAPDGFARLALTFVADGRTVATVTFRYGEGVTSLPAVPQKDGYVGQWPDRDYTCLTYSQTVEAEYTPYASALAGDSGETPQVLVDGSFSPQAKVAVATAETSFTDADGRTHSGTAYTVTVTDPVFGAPDCTVHFRKPDTAARYTVWVQQGETWAEQKPGVDGSYLLIDCPGGQITFLAEVTTANVWLILLLAAAILLAAAVFVIIWCKRTRKPRPKQPENAR</sequence>
<keyword evidence="1" id="KW-1133">Transmembrane helix</keyword>
<accession>A0A9D1Y028</accession>
<proteinExistence type="predicted"/>
<keyword evidence="1" id="KW-0472">Membrane</keyword>
<dbReference type="AlphaFoldDB" id="A0A9D1Y028"/>
<evidence type="ECO:0000313" key="3">
    <source>
        <dbReference type="Proteomes" id="UP000886751"/>
    </source>
</evidence>
<reference evidence="2" key="2">
    <citation type="submission" date="2021-04" db="EMBL/GenBank/DDBJ databases">
        <authorList>
            <person name="Gilroy R."/>
        </authorList>
    </citation>
    <scope>NUCLEOTIDE SEQUENCE</scope>
    <source>
        <strain evidence="2">ChiHecec2B26-7398</strain>
    </source>
</reference>
<dbReference type="EMBL" id="DXEI01000031">
    <property type="protein sequence ID" value="HIX94186.1"/>
    <property type="molecule type" value="Genomic_DNA"/>
</dbReference>
<name>A0A9D1Y028_9FIRM</name>
<organism evidence="2 3">
    <name type="scientific">Candidatus Gemmiger excrementipullorum</name>
    <dbReference type="NCBI Taxonomy" id="2838610"/>
    <lineage>
        <taxon>Bacteria</taxon>
        <taxon>Bacillati</taxon>
        <taxon>Bacillota</taxon>
        <taxon>Clostridia</taxon>
        <taxon>Eubacteriales</taxon>
        <taxon>Gemmiger</taxon>
    </lineage>
</organism>
<evidence type="ECO:0000313" key="2">
    <source>
        <dbReference type="EMBL" id="HIX94186.1"/>
    </source>
</evidence>